<proteinExistence type="inferred from homology"/>
<evidence type="ECO:0000313" key="6">
    <source>
        <dbReference type="EMBL" id="GAA0725704.1"/>
    </source>
</evidence>
<feature type="active site" description="Charge relay system" evidence="4">
    <location>
        <position position="426"/>
    </location>
</feature>
<comment type="similarity">
    <text evidence="4">Belongs to the peptidase S8 family.</text>
</comment>
<evidence type="ECO:0000256" key="4">
    <source>
        <dbReference type="PROSITE-ProRule" id="PRU01240"/>
    </source>
</evidence>
<feature type="active site" description="Charge relay system" evidence="4">
    <location>
        <position position="216"/>
    </location>
</feature>
<organism evidence="6 7">
    <name type="scientific">Aquimarina litoralis</name>
    <dbReference type="NCBI Taxonomy" id="584605"/>
    <lineage>
        <taxon>Bacteria</taxon>
        <taxon>Pseudomonadati</taxon>
        <taxon>Bacteroidota</taxon>
        <taxon>Flavobacteriia</taxon>
        <taxon>Flavobacteriales</taxon>
        <taxon>Flavobacteriaceae</taxon>
        <taxon>Aquimarina</taxon>
    </lineage>
</organism>
<reference evidence="7" key="1">
    <citation type="journal article" date="2019" name="Int. J. Syst. Evol. Microbiol.">
        <title>The Global Catalogue of Microorganisms (GCM) 10K type strain sequencing project: providing services to taxonomists for standard genome sequencing and annotation.</title>
        <authorList>
            <consortium name="The Broad Institute Genomics Platform"/>
            <consortium name="The Broad Institute Genome Sequencing Center for Infectious Disease"/>
            <person name="Wu L."/>
            <person name="Ma J."/>
        </authorList>
    </citation>
    <scope>NUCLEOTIDE SEQUENCE [LARGE SCALE GENOMIC DNA]</scope>
    <source>
        <strain evidence="7">JCM 15974</strain>
    </source>
</reference>
<comment type="caution">
    <text evidence="6">The sequence shown here is derived from an EMBL/GenBank/DDBJ whole genome shotgun (WGS) entry which is preliminary data.</text>
</comment>
<evidence type="ECO:0000256" key="1">
    <source>
        <dbReference type="ARBA" id="ARBA00022670"/>
    </source>
</evidence>
<dbReference type="Proteomes" id="UP001501758">
    <property type="component" value="Unassembled WGS sequence"/>
</dbReference>
<gene>
    <name evidence="6" type="ORF">GCM10009430_31760</name>
</gene>
<feature type="active site" description="Charge relay system" evidence="4">
    <location>
        <position position="256"/>
    </location>
</feature>
<dbReference type="InterPro" id="IPR036852">
    <property type="entry name" value="Peptidase_S8/S53_dom_sf"/>
</dbReference>
<keyword evidence="3 4" id="KW-0720">Serine protease</keyword>
<feature type="domain" description="Peptidase S8/S53" evidence="5">
    <location>
        <begin position="207"/>
        <end position="472"/>
    </location>
</feature>
<keyword evidence="7" id="KW-1185">Reference proteome</keyword>
<dbReference type="InterPro" id="IPR015500">
    <property type="entry name" value="Peptidase_S8_subtilisin-rel"/>
</dbReference>
<evidence type="ECO:0000313" key="7">
    <source>
        <dbReference type="Proteomes" id="UP001501758"/>
    </source>
</evidence>
<dbReference type="RefSeq" id="WP_343913250.1">
    <property type="nucleotide sequence ID" value="NZ_BAAAGE010000003.1"/>
</dbReference>
<dbReference type="PRINTS" id="PR00723">
    <property type="entry name" value="SUBTILISIN"/>
</dbReference>
<evidence type="ECO:0000256" key="3">
    <source>
        <dbReference type="ARBA" id="ARBA00022825"/>
    </source>
</evidence>
<keyword evidence="1 4" id="KW-0645">Protease</keyword>
<dbReference type="Gene3D" id="3.40.50.200">
    <property type="entry name" value="Peptidase S8/S53 domain"/>
    <property type="match status" value="1"/>
</dbReference>
<evidence type="ECO:0000259" key="5">
    <source>
        <dbReference type="Pfam" id="PF00082"/>
    </source>
</evidence>
<dbReference type="CDD" id="cd00306">
    <property type="entry name" value="Peptidases_S8_S53"/>
    <property type="match status" value="1"/>
</dbReference>
<protein>
    <recommendedName>
        <fullName evidence="5">Peptidase S8/S53 domain-containing protein</fullName>
    </recommendedName>
</protein>
<keyword evidence="2 4" id="KW-0378">Hydrolase</keyword>
<dbReference type="Pfam" id="PF00082">
    <property type="entry name" value="Peptidase_S8"/>
    <property type="match status" value="1"/>
</dbReference>
<name>A0ABN1J185_9FLAO</name>
<dbReference type="PROSITE" id="PS51892">
    <property type="entry name" value="SUBTILASE"/>
    <property type="match status" value="1"/>
</dbReference>
<dbReference type="EMBL" id="BAAAGE010000003">
    <property type="protein sequence ID" value="GAA0725704.1"/>
    <property type="molecule type" value="Genomic_DNA"/>
</dbReference>
<dbReference type="PANTHER" id="PTHR42884">
    <property type="entry name" value="PROPROTEIN CONVERTASE SUBTILISIN/KEXIN-RELATED"/>
    <property type="match status" value="1"/>
</dbReference>
<accession>A0ABN1J185</accession>
<dbReference type="PROSITE" id="PS51257">
    <property type="entry name" value="PROKAR_LIPOPROTEIN"/>
    <property type="match status" value="1"/>
</dbReference>
<dbReference type="InterPro" id="IPR000209">
    <property type="entry name" value="Peptidase_S8/S53_dom"/>
</dbReference>
<sequence>MKKITLLISVVIVFLSCSKDDITEIQENNSNQKLHSIEEINNYISDQLKKNGDLDWTKTPTDILWSALVHSGGYLNIGYGNEGESFSNNRSTRLINIKSKILEIVDQTEEQRISKSLKHDDEILNYIEVLITKKETLENIKKASHIRYIEPSEYNYFLPDPEEKNFGCAFEGRTVNPEDYRVISPNSWVPWTFDIHNIPEAWEYSTGRGITVGVIDSGISQSQKFLGSDFNDGFSNGRTVKQFGTFDDSVFDDCGHGTAMSAAIASPRNDNAMPVGVAYNCDLVVYRGTGDVLLESRKERKAVSKALKELADMPDVKIISMSIGWVWTVRNIKDAVKYAYSKDKMIVAAGGTSTTFTNWYAVIFPASMKETVAVTGIKENGKRCSICHDGKKIDFTVAMQRDADSNRTMPVLGFSSDLRNVVGGSSIATATTAGIAALVWAKNPNLSRQEILEKMQKAGEYYPNRSNRYGYGKIDVAKAVQ</sequence>
<dbReference type="PANTHER" id="PTHR42884:SF14">
    <property type="entry name" value="NEUROENDOCRINE CONVERTASE 1"/>
    <property type="match status" value="1"/>
</dbReference>
<dbReference type="SUPFAM" id="SSF52743">
    <property type="entry name" value="Subtilisin-like"/>
    <property type="match status" value="1"/>
</dbReference>
<evidence type="ECO:0000256" key="2">
    <source>
        <dbReference type="ARBA" id="ARBA00022801"/>
    </source>
</evidence>